<evidence type="ECO:0000313" key="2">
    <source>
        <dbReference type="Proteomes" id="UP000827872"/>
    </source>
</evidence>
<comment type="caution">
    <text evidence="1">The sequence shown here is derived from an EMBL/GenBank/DDBJ whole genome shotgun (WGS) entry which is preliminary data.</text>
</comment>
<accession>A0ACB8EK99</accession>
<sequence>MDVSDVESHQADRVDPMKSVRMMRECDLVCETRRVMGNNNYKEEIWKCLTVESGTLSDETEETKWWNDEKNDWVMRYPDGDVGPNGCWTMRKWEKHGTNSNSYNATRTVEKVGSTDRSTVKDPRVEDGNHWSLVVTVGEQPKVVVESSQ</sequence>
<evidence type="ECO:0000313" key="1">
    <source>
        <dbReference type="EMBL" id="KAH7992621.1"/>
    </source>
</evidence>
<dbReference type="EMBL" id="CM037616">
    <property type="protein sequence ID" value="KAH7992621.1"/>
    <property type="molecule type" value="Genomic_DNA"/>
</dbReference>
<dbReference type="Proteomes" id="UP000827872">
    <property type="component" value="Linkage Group LG03"/>
</dbReference>
<organism evidence="1 2">
    <name type="scientific">Sphaerodactylus townsendi</name>
    <dbReference type="NCBI Taxonomy" id="933632"/>
    <lineage>
        <taxon>Eukaryota</taxon>
        <taxon>Metazoa</taxon>
        <taxon>Chordata</taxon>
        <taxon>Craniata</taxon>
        <taxon>Vertebrata</taxon>
        <taxon>Euteleostomi</taxon>
        <taxon>Lepidosauria</taxon>
        <taxon>Squamata</taxon>
        <taxon>Bifurcata</taxon>
        <taxon>Gekkota</taxon>
        <taxon>Sphaerodactylidae</taxon>
        <taxon>Sphaerodactylus</taxon>
    </lineage>
</organism>
<reference evidence="1" key="1">
    <citation type="submission" date="2021-08" db="EMBL/GenBank/DDBJ databases">
        <title>The first chromosome-level gecko genome reveals the dynamic sex chromosomes of Neotropical dwarf geckos (Sphaerodactylidae: Sphaerodactylus).</title>
        <authorList>
            <person name="Pinto B.J."/>
            <person name="Keating S.E."/>
            <person name="Gamble T."/>
        </authorList>
    </citation>
    <scope>NUCLEOTIDE SEQUENCE</scope>
    <source>
        <strain evidence="1">TG3544</strain>
    </source>
</reference>
<keyword evidence="2" id="KW-1185">Reference proteome</keyword>
<name>A0ACB8EK99_9SAUR</name>
<proteinExistence type="predicted"/>
<gene>
    <name evidence="1" type="ORF">K3G42_025085</name>
</gene>
<protein>
    <submittedName>
        <fullName evidence="1">Uncharacterized protein</fullName>
    </submittedName>
</protein>